<name>A0A090N3D0_OSTTA</name>
<dbReference type="RefSeq" id="XP_022838955.1">
    <property type="nucleotide sequence ID" value="XM_022984201.1"/>
</dbReference>
<dbReference type="EMBL" id="CAID01000005">
    <property type="protein sequence ID" value="CEF97903.1"/>
    <property type="molecule type" value="Genomic_DNA"/>
</dbReference>
<dbReference type="PANTHER" id="PTHR42938">
    <property type="entry name" value="FORMATE DEHYDROGENASE 1"/>
    <property type="match status" value="1"/>
</dbReference>
<dbReference type="Pfam" id="PF00389">
    <property type="entry name" value="2-Hacid_dh"/>
    <property type="match status" value="1"/>
</dbReference>
<dbReference type="AlphaFoldDB" id="A0A090N3D0"/>
<dbReference type="GO" id="GO:0051287">
    <property type="term" value="F:NAD binding"/>
    <property type="evidence" value="ECO:0007669"/>
    <property type="project" value="InterPro"/>
</dbReference>
<dbReference type="SUPFAM" id="SSF52283">
    <property type="entry name" value="Formate/glycerate dehydrogenase catalytic domain-like"/>
    <property type="match status" value="1"/>
</dbReference>
<dbReference type="PROSITE" id="PS00065">
    <property type="entry name" value="D_2_HYDROXYACID_DH_1"/>
    <property type="match status" value="1"/>
</dbReference>
<evidence type="ECO:0000259" key="6">
    <source>
        <dbReference type="Pfam" id="PF02826"/>
    </source>
</evidence>
<proteinExistence type="predicted"/>
<dbReference type="InParanoid" id="A0A090N3D0"/>
<protein>
    <submittedName>
        <fullName evidence="7">D-isomer specific 2-hydroxyacid dehydrogenase,NAD-binding</fullName>
    </submittedName>
</protein>
<dbReference type="SUPFAM" id="SSF55021">
    <property type="entry name" value="ACT-like"/>
    <property type="match status" value="1"/>
</dbReference>
<dbReference type="Pfam" id="PF02826">
    <property type="entry name" value="2-Hacid_dh_C"/>
    <property type="match status" value="1"/>
</dbReference>
<dbReference type="Gene3D" id="3.30.70.260">
    <property type="match status" value="1"/>
</dbReference>
<gene>
    <name evidence="7" type="ORF">OT_ostta05g01360</name>
</gene>
<dbReference type="KEGG" id="ota:OT_ostta05g01360"/>
<dbReference type="FunFam" id="3.40.50.720:FF:000584">
    <property type="entry name" value="D-3-phosphoglycerate dehydrogenase"/>
    <property type="match status" value="1"/>
</dbReference>
<evidence type="ECO:0000313" key="7">
    <source>
        <dbReference type="EMBL" id="CEF97903.1"/>
    </source>
</evidence>
<feature type="compositionally biased region" description="Low complexity" evidence="4">
    <location>
        <begin position="1"/>
        <end position="10"/>
    </location>
</feature>
<dbReference type="CDD" id="cd12174">
    <property type="entry name" value="PGDH_like_3"/>
    <property type="match status" value="1"/>
</dbReference>
<evidence type="ECO:0000256" key="4">
    <source>
        <dbReference type="SAM" id="MobiDB-lite"/>
    </source>
</evidence>
<evidence type="ECO:0000256" key="3">
    <source>
        <dbReference type="ARBA" id="ARBA00029440"/>
    </source>
</evidence>
<comment type="caution">
    <text evidence="7">The sequence shown here is derived from an EMBL/GenBank/DDBJ whole genome shotgun (WGS) entry which is preliminary data.</text>
</comment>
<feature type="region of interest" description="Disordered" evidence="4">
    <location>
        <begin position="1"/>
        <end position="29"/>
    </location>
</feature>
<evidence type="ECO:0000313" key="8">
    <source>
        <dbReference type="Proteomes" id="UP000009170"/>
    </source>
</evidence>
<dbReference type="GO" id="GO:0016616">
    <property type="term" value="F:oxidoreductase activity, acting on the CH-OH group of donors, NAD or NADP as acceptor"/>
    <property type="evidence" value="ECO:0007669"/>
    <property type="project" value="InterPro"/>
</dbReference>
<comment type="pathway">
    <text evidence="3">Amino-acid biosynthesis.</text>
</comment>
<dbReference type="Proteomes" id="UP000009170">
    <property type="component" value="Unassembled WGS sequence"/>
</dbReference>
<feature type="domain" description="D-isomer specific 2-hydroxyacid dehydrogenase NAD-binding" evidence="6">
    <location>
        <begin position="190"/>
        <end position="366"/>
    </location>
</feature>
<keyword evidence="1" id="KW-0560">Oxidoreductase</keyword>
<keyword evidence="8" id="KW-1185">Reference proteome</keyword>
<dbReference type="SUPFAM" id="SSF51735">
    <property type="entry name" value="NAD(P)-binding Rossmann-fold domains"/>
    <property type="match status" value="1"/>
</dbReference>
<dbReference type="STRING" id="70448.A0A090N3D0"/>
<keyword evidence="2" id="KW-0520">NAD</keyword>
<feature type="compositionally biased region" description="Basic residues" evidence="4">
    <location>
        <begin position="11"/>
        <end position="29"/>
    </location>
</feature>
<dbReference type="OrthoDB" id="1621027at2759"/>
<accession>A0A090N3D0</accession>
<dbReference type="InterPro" id="IPR006140">
    <property type="entry name" value="D-isomer_DH_NAD-bd"/>
</dbReference>
<reference evidence="8" key="1">
    <citation type="journal article" date="2006" name="Proc. Natl. Acad. Sci. U.S.A.">
        <title>Genome analysis of the smallest free-living eukaryote Ostreococcus tauri unveils many unique features.</title>
        <authorList>
            <person name="Derelle E."/>
            <person name="Ferraz C."/>
            <person name="Rombauts S."/>
            <person name="Rouze P."/>
            <person name="Worden A.Z."/>
            <person name="Robbens S."/>
            <person name="Partensky F."/>
            <person name="Degroeve S."/>
            <person name="Echeynie S."/>
            <person name="Cooke R."/>
            <person name="Saeys Y."/>
            <person name="Wuyts J."/>
            <person name="Jabbari K."/>
            <person name="Bowler C."/>
            <person name="Panaud O."/>
            <person name="Piegu B."/>
            <person name="Ball S.G."/>
            <person name="Ral J.-P."/>
            <person name="Bouget F.-Y."/>
            <person name="Piganeau G."/>
            <person name="De Baets B."/>
            <person name="Picard A."/>
            <person name="Delseny M."/>
            <person name="Demaille J."/>
            <person name="Van de Peer Y."/>
            <person name="Moreau H."/>
        </authorList>
    </citation>
    <scope>NUCLEOTIDE SEQUENCE [LARGE SCALE GENOMIC DNA]</scope>
    <source>
        <strain evidence="8">OTTH 0595 / CCAP 157/2 / RCC745</strain>
    </source>
</reference>
<feature type="domain" description="D-isomer specific 2-hydroxyacid dehydrogenase catalytic" evidence="5">
    <location>
        <begin position="132"/>
        <end position="398"/>
    </location>
</feature>
<organism evidence="7 8">
    <name type="scientific">Ostreococcus tauri</name>
    <name type="common">Marine green alga</name>
    <dbReference type="NCBI Taxonomy" id="70448"/>
    <lineage>
        <taxon>Eukaryota</taxon>
        <taxon>Viridiplantae</taxon>
        <taxon>Chlorophyta</taxon>
        <taxon>Mamiellophyceae</taxon>
        <taxon>Mamiellales</taxon>
        <taxon>Bathycoccaceae</taxon>
        <taxon>Ostreococcus</taxon>
    </lineage>
</organism>
<dbReference type="Gene3D" id="3.40.50.720">
    <property type="entry name" value="NAD(P)-binding Rossmann-like Domain"/>
    <property type="match status" value="2"/>
</dbReference>
<dbReference type="GeneID" id="9833258"/>
<evidence type="ECO:0000256" key="2">
    <source>
        <dbReference type="ARBA" id="ARBA00023027"/>
    </source>
</evidence>
<sequence>MLSTHVAVRAPRARAHATRGRVHARVPAARRPRAVVTRASDATDDEIEFLEKALKLAKSRKGASGGGASASAGAGSYNGASFNVKTFNAISPVGLGKFPPGKYAVSGDDGALPGDPMAIMLRSHKLQVSEVGPTVRGIVRCGAGTNNIPTKEMSERGIPVFNTPGANANAVKELVVCSLLLASRGILEGNRHVNEVINVEENGDYAKISSRIEKDKAMFGGMEIEGKTLGVIGLGAIGSRVVNAALGLGMKVVGYDPVLSLEAAWRLPGDKMSRADDLDELFEKSDYITIHVPYIKGVTHHLIDARALSKCKPGVHLLNFARGEIIDGSAVRAAYDSGKLTGKYVSDFSDPDLMGHPRHIVLPHLGASTEEAEENSAAMAAETMMDFLETGTIRNSVNFPTTILPPHKNSSGARLCIVNKNEAGALGEITTFLGTQGCNILQQINTSRDGIAYTVIDLEKIPADPAALQDALAKTCPMVVSSRFIGSVFNDELGSPGTYFWVRDATGSA</sequence>
<evidence type="ECO:0000259" key="5">
    <source>
        <dbReference type="Pfam" id="PF00389"/>
    </source>
</evidence>
<reference evidence="7 8" key="2">
    <citation type="journal article" date="2014" name="BMC Genomics">
        <title>An improved genome of the model marine alga Ostreococcus tauri unfolds by assessing Illumina de novo assemblies.</title>
        <authorList>
            <person name="Blanc-Mathieu R."/>
            <person name="Verhelst B."/>
            <person name="Derelle E."/>
            <person name="Rombauts S."/>
            <person name="Bouget F.Y."/>
            <person name="Carre I."/>
            <person name="Chateau A."/>
            <person name="Eyre-Walker A."/>
            <person name="Grimsley N."/>
            <person name="Moreau H."/>
            <person name="Piegu B."/>
            <person name="Rivals E."/>
            <person name="Schackwitz W."/>
            <person name="Van de Peer Y."/>
            <person name="Piganeau G."/>
        </authorList>
    </citation>
    <scope>NUCLEOTIDE SEQUENCE [LARGE SCALE GENOMIC DNA]</scope>
    <source>
        <strain evidence="8">OTTH 0595 / CCAP 157/2 / RCC745</strain>
    </source>
</reference>
<evidence type="ECO:0000256" key="1">
    <source>
        <dbReference type="ARBA" id="ARBA00023002"/>
    </source>
</evidence>
<dbReference type="InterPro" id="IPR036291">
    <property type="entry name" value="NAD(P)-bd_dom_sf"/>
</dbReference>
<dbReference type="InterPro" id="IPR006139">
    <property type="entry name" value="D-isomer_2_OHA_DH_cat_dom"/>
</dbReference>
<dbReference type="InterPro" id="IPR045865">
    <property type="entry name" value="ACT-like_dom_sf"/>
</dbReference>
<dbReference type="InterPro" id="IPR029752">
    <property type="entry name" value="D-isomer_DH_CS1"/>
</dbReference>
<dbReference type="PANTHER" id="PTHR42938:SF47">
    <property type="entry name" value="HYDROXYPYRUVATE REDUCTASE"/>
    <property type="match status" value="1"/>
</dbReference>